<name>A0ABR7F5U3_9FIRM</name>
<comment type="caution">
    <text evidence="1">The sequence shown here is derived from an EMBL/GenBank/DDBJ whole genome shotgun (WGS) entry which is preliminary data.</text>
</comment>
<organism evidence="1 2">
    <name type="scientific">Eubacterium segne</name>
    <dbReference type="NCBI Taxonomy" id="2763045"/>
    <lineage>
        <taxon>Bacteria</taxon>
        <taxon>Bacillati</taxon>
        <taxon>Bacillota</taxon>
        <taxon>Clostridia</taxon>
        <taxon>Eubacteriales</taxon>
        <taxon>Eubacteriaceae</taxon>
        <taxon>Eubacterium</taxon>
    </lineage>
</organism>
<dbReference type="Proteomes" id="UP000597877">
    <property type="component" value="Unassembled WGS sequence"/>
</dbReference>
<gene>
    <name evidence="1" type="ORF">H8S00_13535</name>
</gene>
<evidence type="ECO:0008006" key="3">
    <source>
        <dbReference type="Google" id="ProtNLM"/>
    </source>
</evidence>
<evidence type="ECO:0000313" key="2">
    <source>
        <dbReference type="Proteomes" id="UP000597877"/>
    </source>
</evidence>
<keyword evidence="2" id="KW-1185">Reference proteome</keyword>
<evidence type="ECO:0000313" key="1">
    <source>
        <dbReference type="EMBL" id="MBC5668984.1"/>
    </source>
</evidence>
<dbReference type="EMBL" id="JACOOZ010000012">
    <property type="protein sequence ID" value="MBC5668984.1"/>
    <property type="molecule type" value="Genomic_DNA"/>
</dbReference>
<protein>
    <recommendedName>
        <fullName evidence="3">Ribosomal-protein-alanine N-acetyltransferase</fullName>
    </recommendedName>
</protein>
<accession>A0ABR7F5U3</accession>
<proteinExistence type="predicted"/>
<dbReference type="RefSeq" id="WP_021953633.1">
    <property type="nucleotide sequence ID" value="NZ_JACOOZ010000012.1"/>
</dbReference>
<sequence length="79" mass="9416">MRVYKQNQLESVFCNKCGKKIKVQNHVIVEGAFELEYKWGYFSDKDGKKHSFDLCEKCYDEITEEFTYPVEEEGYTELV</sequence>
<reference evidence="1 2" key="1">
    <citation type="submission" date="2020-08" db="EMBL/GenBank/DDBJ databases">
        <title>Genome public.</title>
        <authorList>
            <person name="Liu C."/>
            <person name="Sun Q."/>
        </authorList>
    </citation>
    <scope>NUCLEOTIDE SEQUENCE [LARGE SCALE GENOMIC DNA]</scope>
    <source>
        <strain evidence="1 2">BX4</strain>
    </source>
</reference>